<dbReference type="PROSITE" id="PS00297">
    <property type="entry name" value="HSP70_1"/>
    <property type="match status" value="1"/>
</dbReference>
<keyword evidence="2" id="KW-0547">Nucleotide-binding</keyword>
<dbReference type="Gene3D" id="2.60.34.10">
    <property type="entry name" value="Substrate Binding Domain Of DNAk, Chain A, domain 1"/>
    <property type="match status" value="1"/>
</dbReference>
<dbReference type="PRINTS" id="PR00301">
    <property type="entry name" value="HEATSHOCK70"/>
</dbReference>
<evidence type="ECO:0000256" key="3">
    <source>
        <dbReference type="ARBA" id="ARBA00022840"/>
    </source>
</evidence>
<gene>
    <name evidence="4" type="ORF">L3X38_014281</name>
</gene>
<organism evidence="4 5">
    <name type="scientific">Prunus dulcis</name>
    <name type="common">Almond</name>
    <name type="synonym">Amygdalus dulcis</name>
    <dbReference type="NCBI Taxonomy" id="3755"/>
    <lineage>
        <taxon>Eukaryota</taxon>
        <taxon>Viridiplantae</taxon>
        <taxon>Streptophyta</taxon>
        <taxon>Embryophyta</taxon>
        <taxon>Tracheophyta</taxon>
        <taxon>Spermatophyta</taxon>
        <taxon>Magnoliopsida</taxon>
        <taxon>eudicotyledons</taxon>
        <taxon>Gunneridae</taxon>
        <taxon>Pentapetalae</taxon>
        <taxon>rosids</taxon>
        <taxon>fabids</taxon>
        <taxon>Rosales</taxon>
        <taxon>Rosaceae</taxon>
        <taxon>Amygdaloideae</taxon>
        <taxon>Amygdaleae</taxon>
        <taxon>Prunus</taxon>
    </lineage>
</organism>
<dbReference type="Proteomes" id="UP001054821">
    <property type="component" value="Chromosome 2"/>
</dbReference>
<protein>
    <submittedName>
        <fullName evidence="4">Uncharacterized protein</fullName>
    </submittedName>
</protein>
<proteinExistence type="inferred from homology"/>
<evidence type="ECO:0000256" key="1">
    <source>
        <dbReference type="ARBA" id="ARBA00007381"/>
    </source>
</evidence>
<evidence type="ECO:0000313" key="5">
    <source>
        <dbReference type="Proteomes" id="UP001054821"/>
    </source>
</evidence>
<dbReference type="Gene3D" id="3.30.420.40">
    <property type="match status" value="1"/>
</dbReference>
<reference evidence="4 5" key="1">
    <citation type="journal article" date="2022" name="G3 (Bethesda)">
        <title>Whole-genome sequence and methylome profiling of the almond [Prunus dulcis (Mill.) D.A. Webb] cultivar 'Nonpareil'.</title>
        <authorList>
            <person name="D'Amico-Willman K.M."/>
            <person name="Ouma W.Z."/>
            <person name="Meulia T."/>
            <person name="Sideli G.M."/>
            <person name="Gradziel T.M."/>
            <person name="Fresnedo-Ramirez J."/>
        </authorList>
    </citation>
    <scope>NUCLEOTIDE SEQUENCE [LARGE SCALE GENOMIC DNA]</scope>
    <source>
        <strain evidence="4">Clone GOH B32 T37-40</strain>
    </source>
</reference>
<dbReference type="EMBL" id="JAJFAZ020000002">
    <property type="protein sequence ID" value="KAI5346402.1"/>
    <property type="molecule type" value="Genomic_DNA"/>
</dbReference>
<keyword evidence="5" id="KW-1185">Reference proteome</keyword>
<dbReference type="Pfam" id="PF00012">
    <property type="entry name" value="HSP70"/>
    <property type="match status" value="1"/>
</dbReference>
<sequence>MSGEEGHTVGIDLGTTYSCVAVWQHDRVEIIVNDQGNRTTPSHVAFTDTETLIGDAAFNQVIRNPENSIFAVVRFAVYEGESTTTLNNYYLGDFRLKDIPPAPRGVPKFNICFEIDANGILNVSAEDMLTGQKKGITLSSNDTICEGIEKVML</sequence>
<dbReference type="SUPFAM" id="SSF53067">
    <property type="entry name" value="Actin-like ATPase domain"/>
    <property type="match status" value="1"/>
</dbReference>
<evidence type="ECO:0000313" key="4">
    <source>
        <dbReference type="EMBL" id="KAI5346402.1"/>
    </source>
</evidence>
<dbReference type="PANTHER" id="PTHR19375">
    <property type="entry name" value="HEAT SHOCK PROTEIN 70KDA"/>
    <property type="match status" value="1"/>
</dbReference>
<dbReference type="AlphaFoldDB" id="A0AAD4ZGY6"/>
<dbReference type="InterPro" id="IPR018181">
    <property type="entry name" value="Heat_shock_70_CS"/>
</dbReference>
<dbReference type="GO" id="GO:0005524">
    <property type="term" value="F:ATP binding"/>
    <property type="evidence" value="ECO:0007669"/>
    <property type="project" value="UniProtKB-KW"/>
</dbReference>
<name>A0AAD4ZGY6_PRUDU</name>
<dbReference type="InterPro" id="IPR013126">
    <property type="entry name" value="Hsp_70_fam"/>
</dbReference>
<evidence type="ECO:0000256" key="2">
    <source>
        <dbReference type="ARBA" id="ARBA00022741"/>
    </source>
</evidence>
<comment type="similarity">
    <text evidence="1">Belongs to the heat shock protein 70 family.</text>
</comment>
<dbReference type="FunFam" id="3.30.420.40:FF:000028">
    <property type="entry name" value="heat shock 70 kDa protein-like"/>
    <property type="match status" value="1"/>
</dbReference>
<dbReference type="InterPro" id="IPR029047">
    <property type="entry name" value="HSP70_peptide-bd_sf"/>
</dbReference>
<dbReference type="SUPFAM" id="SSF100920">
    <property type="entry name" value="Heat shock protein 70kD (HSP70), peptide-binding domain"/>
    <property type="match status" value="1"/>
</dbReference>
<keyword evidence="3" id="KW-0067">ATP-binding</keyword>
<dbReference type="GO" id="GO:0140662">
    <property type="term" value="F:ATP-dependent protein folding chaperone"/>
    <property type="evidence" value="ECO:0007669"/>
    <property type="project" value="InterPro"/>
</dbReference>
<dbReference type="InterPro" id="IPR043129">
    <property type="entry name" value="ATPase_NBD"/>
</dbReference>
<accession>A0AAD4ZGY6</accession>
<comment type="caution">
    <text evidence="4">The sequence shown here is derived from an EMBL/GenBank/DDBJ whole genome shotgun (WGS) entry which is preliminary data.</text>
</comment>